<proteinExistence type="predicted"/>
<keyword evidence="2" id="KW-1133">Transmembrane helix</keyword>
<keyword evidence="2" id="KW-0472">Membrane</keyword>
<feature type="transmembrane region" description="Helical" evidence="2">
    <location>
        <begin position="44"/>
        <end position="65"/>
    </location>
</feature>
<feature type="compositionally biased region" description="Low complexity" evidence="1">
    <location>
        <begin position="71"/>
        <end position="90"/>
    </location>
</feature>
<gene>
    <name evidence="3" type="ORF">TIFTF001_026273</name>
</gene>
<dbReference type="PANTHER" id="PTHR33728">
    <property type="entry name" value="CTTNBP 2 AMINO-TERMINAL-LIKE PROTEIN"/>
    <property type="match status" value="1"/>
</dbReference>
<dbReference type="AlphaFoldDB" id="A0AA88IY02"/>
<dbReference type="Proteomes" id="UP001187192">
    <property type="component" value="Unassembled WGS sequence"/>
</dbReference>
<evidence type="ECO:0000313" key="4">
    <source>
        <dbReference type="Proteomes" id="UP001187192"/>
    </source>
</evidence>
<evidence type="ECO:0000313" key="3">
    <source>
        <dbReference type="EMBL" id="GMN57156.1"/>
    </source>
</evidence>
<reference evidence="3" key="1">
    <citation type="submission" date="2023-07" db="EMBL/GenBank/DDBJ databases">
        <title>draft genome sequence of fig (Ficus carica).</title>
        <authorList>
            <person name="Takahashi T."/>
            <person name="Nishimura K."/>
        </authorList>
    </citation>
    <scope>NUCLEOTIDE SEQUENCE</scope>
</reference>
<dbReference type="EMBL" id="BTGU01000068">
    <property type="protein sequence ID" value="GMN57156.1"/>
    <property type="molecule type" value="Genomic_DNA"/>
</dbReference>
<feature type="compositionally biased region" description="Polar residues" evidence="1">
    <location>
        <begin position="112"/>
        <end position="121"/>
    </location>
</feature>
<keyword evidence="4" id="KW-1185">Reference proteome</keyword>
<feature type="region of interest" description="Disordered" evidence="1">
    <location>
        <begin position="102"/>
        <end position="121"/>
    </location>
</feature>
<comment type="caution">
    <text evidence="3">The sequence shown here is derived from an EMBL/GenBank/DDBJ whole genome shotgun (WGS) entry which is preliminary data.</text>
</comment>
<keyword evidence="2" id="KW-0812">Transmembrane</keyword>
<feature type="region of interest" description="Disordered" evidence="1">
    <location>
        <begin position="71"/>
        <end position="94"/>
    </location>
</feature>
<protein>
    <submittedName>
        <fullName evidence="3">Uncharacterized protein</fullName>
    </submittedName>
</protein>
<evidence type="ECO:0000256" key="1">
    <source>
        <dbReference type="SAM" id="MobiDB-lite"/>
    </source>
</evidence>
<name>A0AA88IY02_FICCA</name>
<sequence length="121" mass="13205">MGGDEVIRWGSIAPVEPGMAALESSNNNAEREEYWRHVDSSVNAVSFGFVATAILISMFLLMAIFEKFLRSRSSSSSLSTTQASSPTTTRLDLERQQMAYAHGSKLDFPSPKVSSLISLIS</sequence>
<accession>A0AA88IY02</accession>
<organism evidence="3 4">
    <name type="scientific">Ficus carica</name>
    <name type="common">Common fig</name>
    <dbReference type="NCBI Taxonomy" id="3494"/>
    <lineage>
        <taxon>Eukaryota</taxon>
        <taxon>Viridiplantae</taxon>
        <taxon>Streptophyta</taxon>
        <taxon>Embryophyta</taxon>
        <taxon>Tracheophyta</taxon>
        <taxon>Spermatophyta</taxon>
        <taxon>Magnoliopsida</taxon>
        <taxon>eudicotyledons</taxon>
        <taxon>Gunneridae</taxon>
        <taxon>Pentapetalae</taxon>
        <taxon>rosids</taxon>
        <taxon>fabids</taxon>
        <taxon>Rosales</taxon>
        <taxon>Moraceae</taxon>
        <taxon>Ficeae</taxon>
        <taxon>Ficus</taxon>
    </lineage>
</organism>
<evidence type="ECO:0000256" key="2">
    <source>
        <dbReference type="SAM" id="Phobius"/>
    </source>
</evidence>
<dbReference type="PANTHER" id="PTHR33728:SF21">
    <property type="entry name" value="TRANSMEMBRANE PROTEIN"/>
    <property type="match status" value="1"/>
</dbReference>